<comment type="caution">
    <text evidence="1">The sequence shown here is derived from an EMBL/GenBank/DDBJ whole genome shotgun (WGS) entry which is preliminary data.</text>
</comment>
<reference evidence="1" key="2">
    <citation type="journal article" date="2021" name="PeerJ">
        <title>Extensive microbial diversity within the chicken gut microbiome revealed by metagenomics and culture.</title>
        <authorList>
            <person name="Gilroy R."/>
            <person name="Ravi A."/>
            <person name="Getino M."/>
            <person name="Pursley I."/>
            <person name="Horton D.L."/>
            <person name="Alikhan N.F."/>
            <person name="Baker D."/>
            <person name="Gharbi K."/>
            <person name="Hall N."/>
            <person name="Watson M."/>
            <person name="Adriaenssens E.M."/>
            <person name="Foster-Nyarko E."/>
            <person name="Jarju S."/>
            <person name="Secka A."/>
            <person name="Antonio M."/>
            <person name="Oren A."/>
            <person name="Chaudhuri R.R."/>
            <person name="La Ragione R."/>
            <person name="Hildebrand F."/>
            <person name="Pallen M.J."/>
        </authorList>
    </citation>
    <scope>NUCLEOTIDE SEQUENCE</scope>
    <source>
        <strain evidence="1">4509</strain>
    </source>
</reference>
<accession>A0A9D1LJB8</accession>
<reference evidence="1" key="1">
    <citation type="submission" date="2020-10" db="EMBL/GenBank/DDBJ databases">
        <authorList>
            <person name="Gilroy R."/>
        </authorList>
    </citation>
    <scope>NUCLEOTIDE SEQUENCE</scope>
    <source>
        <strain evidence="1">4509</strain>
    </source>
</reference>
<gene>
    <name evidence="1" type="ORF">IAD19_04075</name>
</gene>
<sequence>MSLTNGINGMRDILDPLLWTTERKKPMKKHEIEKVLNDYRTMSEELSKKFLKSYAEIGDHIRLRKKAYALIGLLSGRTEAMFIRYYLLGEPWQTAAKEIRPAGKRVSKKHFLDVRSRTLSSLEKYTEWNHFFNN</sequence>
<name>A0A9D1LJB8_9FIRM</name>
<evidence type="ECO:0000313" key="2">
    <source>
        <dbReference type="Proteomes" id="UP000824082"/>
    </source>
</evidence>
<proteinExistence type="predicted"/>
<evidence type="ECO:0000313" key="1">
    <source>
        <dbReference type="EMBL" id="HIU41710.1"/>
    </source>
</evidence>
<protein>
    <submittedName>
        <fullName evidence="1">Uncharacterized protein</fullName>
    </submittedName>
</protein>
<organism evidence="1 2">
    <name type="scientific">Candidatus Egerieicola faecale</name>
    <dbReference type="NCBI Taxonomy" id="2840774"/>
    <lineage>
        <taxon>Bacteria</taxon>
        <taxon>Bacillati</taxon>
        <taxon>Bacillota</taxon>
        <taxon>Clostridia</taxon>
        <taxon>Eubacteriales</taxon>
        <taxon>Oscillospiraceae</taxon>
        <taxon>Oscillospiraceae incertae sedis</taxon>
        <taxon>Candidatus Egerieicola</taxon>
    </lineage>
</organism>
<dbReference type="Proteomes" id="UP000824082">
    <property type="component" value="Unassembled WGS sequence"/>
</dbReference>
<dbReference type="EMBL" id="DVMX01000080">
    <property type="protein sequence ID" value="HIU41710.1"/>
    <property type="molecule type" value="Genomic_DNA"/>
</dbReference>
<dbReference type="AlphaFoldDB" id="A0A9D1LJB8"/>